<comment type="caution">
    <text evidence="10">The sequence shown here is derived from an EMBL/GenBank/DDBJ whole genome shotgun (WGS) entry which is preliminary data.</text>
</comment>
<gene>
    <name evidence="10" type="ORF">PRZ48_004786</name>
</gene>
<evidence type="ECO:0000256" key="4">
    <source>
        <dbReference type="ARBA" id="ARBA00022692"/>
    </source>
</evidence>
<keyword evidence="3 7" id="KW-0813">Transport</keyword>
<dbReference type="InterPro" id="IPR000425">
    <property type="entry name" value="MIP"/>
</dbReference>
<dbReference type="PANTHER" id="PTHR43829">
    <property type="entry name" value="AQUAPORIN OR AQUAGLYCEROPORIN RELATED"/>
    <property type="match status" value="1"/>
</dbReference>
<evidence type="ECO:0000256" key="7">
    <source>
        <dbReference type="RuleBase" id="RU000477"/>
    </source>
</evidence>
<feature type="transmembrane region" description="Helical" evidence="9">
    <location>
        <begin position="283"/>
        <end position="304"/>
    </location>
</feature>
<keyword evidence="6 9" id="KW-0472">Membrane</keyword>
<dbReference type="CDD" id="cd00333">
    <property type="entry name" value="MIP"/>
    <property type="match status" value="1"/>
</dbReference>
<organism evidence="10 11">
    <name type="scientific">Zasmidium cellare</name>
    <name type="common">Wine cellar mold</name>
    <name type="synonym">Racodium cellare</name>
    <dbReference type="NCBI Taxonomy" id="395010"/>
    <lineage>
        <taxon>Eukaryota</taxon>
        <taxon>Fungi</taxon>
        <taxon>Dikarya</taxon>
        <taxon>Ascomycota</taxon>
        <taxon>Pezizomycotina</taxon>
        <taxon>Dothideomycetes</taxon>
        <taxon>Dothideomycetidae</taxon>
        <taxon>Mycosphaerellales</taxon>
        <taxon>Mycosphaerellaceae</taxon>
        <taxon>Zasmidium</taxon>
    </lineage>
</organism>
<evidence type="ECO:0008006" key="12">
    <source>
        <dbReference type="Google" id="ProtNLM"/>
    </source>
</evidence>
<feature type="transmembrane region" description="Helical" evidence="9">
    <location>
        <begin position="337"/>
        <end position="360"/>
    </location>
</feature>
<comment type="similarity">
    <text evidence="2 7">Belongs to the MIP/aquaporin (TC 1.A.8) family.</text>
</comment>
<evidence type="ECO:0000256" key="3">
    <source>
        <dbReference type="ARBA" id="ARBA00022448"/>
    </source>
</evidence>
<feature type="transmembrane region" description="Helical" evidence="9">
    <location>
        <begin position="194"/>
        <end position="214"/>
    </location>
</feature>
<reference evidence="10 11" key="1">
    <citation type="journal article" date="2023" name="G3 (Bethesda)">
        <title>A chromosome-level genome assembly of Zasmidium syzygii isolated from banana leaves.</title>
        <authorList>
            <person name="van Westerhoven A.C."/>
            <person name="Mehrabi R."/>
            <person name="Talebi R."/>
            <person name="Steentjes M.B.F."/>
            <person name="Corcolon B."/>
            <person name="Chong P.A."/>
            <person name="Kema G.H.J."/>
            <person name="Seidl M.F."/>
        </authorList>
    </citation>
    <scope>NUCLEOTIDE SEQUENCE [LARGE SCALE GENOMIC DNA]</scope>
    <source>
        <strain evidence="10 11">P124</strain>
    </source>
</reference>
<dbReference type="InterPro" id="IPR050363">
    <property type="entry name" value="MIP/Aquaporin"/>
</dbReference>
<feature type="compositionally biased region" description="Basic and acidic residues" evidence="8">
    <location>
        <begin position="22"/>
        <end position="33"/>
    </location>
</feature>
<dbReference type="InterPro" id="IPR023271">
    <property type="entry name" value="Aquaporin-like"/>
</dbReference>
<feature type="region of interest" description="Disordered" evidence="8">
    <location>
        <begin position="1"/>
        <end position="66"/>
    </location>
</feature>
<dbReference type="PRINTS" id="PR02019">
    <property type="entry name" value="AQUAPORIN7"/>
</dbReference>
<protein>
    <recommendedName>
        <fullName evidence="12">Aquaporin</fullName>
    </recommendedName>
</protein>
<dbReference type="Pfam" id="PF00230">
    <property type="entry name" value="MIP"/>
    <property type="match status" value="1"/>
</dbReference>
<dbReference type="Proteomes" id="UP001305779">
    <property type="component" value="Unassembled WGS sequence"/>
</dbReference>
<evidence type="ECO:0000256" key="6">
    <source>
        <dbReference type="ARBA" id="ARBA00023136"/>
    </source>
</evidence>
<evidence type="ECO:0000256" key="1">
    <source>
        <dbReference type="ARBA" id="ARBA00004141"/>
    </source>
</evidence>
<dbReference type="NCBIfam" id="TIGR00861">
    <property type="entry name" value="MIP"/>
    <property type="match status" value="1"/>
</dbReference>
<name>A0ABR0ERW7_ZASCE</name>
<dbReference type="PANTHER" id="PTHR43829:SF9">
    <property type="entry name" value="AQUAPORIN-9"/>
    <property type="match status" value="1"/>
</dbReference>
<evidence type="ECO:0000313" key="11">
    <source>
        <dbReference type="Proteomes" id="UP001305779"/>
    </source>
</evidence>
<evidence type="ECO:0000256" key="5">
    <source>
        <dbReference type="ARBA" id="ARBA00022989"/>
    </source>
</evidence>
<evidence type="ECO:0000256" key="9">
    <source>
        <dbReference type="SAM" id="Phobius"/>
    </source>
</evidence>
<dbReference type="SUPFAM" id="SSF81338">
    <property type="entry name" value="Aquaporin-like"/>
    <property type="match status" value="1"/>
</dbReference>
<evidence type="ECO:0000256" key="8">
    <source>
        <dbReference type="SAM" id="MobiDB-lite"/>
    </source>
</evidence>
<feature type="transmembrane region" description="Helical" evidence="9">
    <location>
        <begin position="254"/>
        <end position="271"/>
    </location>
</feature>
<dbReference type="Gene3D" id="1.20.1080.10">
    <property type="entry name" value="Glycerol uptake facilitator protein"/>
    <property type="match status" value="1"/>
</dbReference>
<feature type="transmembrane region" description="Helical" evidence="9">
    <location>
        <begin position="109"/>
        <end position="130"/>
    </location>
</feature>
<sequence>MTDMAAIREMPSLDGRTLNMRKSNEDDSTKSPPKDSLSLNSPPPPGAFPGLDNGPPSGRRPSHKSSMTLIQPRTWMGLQPQAPLQEEHDESEHNHLWWSKVKIALKEPFAEMWGTFILVLFGCGGIAQVSLGKNFPNSSPDGIGYGDWQSINWCFGLGLMLGVYVAGDSGAYLNPAVTFASCVLRKLPWRRMPLYILGQLLGGFLAAGVIYANYINSINAVEGHNVRTVPPATNATAGIFATYPADDLTKASQFFEQFIASSLLMFLILALQDDSNKGSFIASGSWFPLCLFFVMFGIGAAFGWQTGFAINLARDFGPRLWTYCVGYGTDVWSAGGYYFWIPMVAPFPGCLFGGILYDLFIYTGKSPINQPWFGLGQLINPRKAVQDRLKEQKAEGLV</sequence>
<accession>A0ABR0ERW7</accession>
<proteinExistence type="inferred from homology"/>
<keyword evidence="11" id="KW-1185">Reference proteome</keyword>
<evidence type="ECO:0000256" key="2">
    <source>
        <dbReference type="ARBA" id="ARBA00006175"/>
    </source>
</evidence>
<comment type="subcellular location">
    <subcellularLocation>
        <location evidence="1">Membrane</location>
        <topology evidence="1">Multi-pass membrane protein</topology>
    </subcellularLocation>
</comment>
<keyword evidence="5 9" id="KW-1133">Transmembrane helix</keyword>
<feature type="transmembrane region" description="Helical" evidence="9">
    <location>
        <begin position="150"/>
        <end position="173"/>
    </location>
</feature>
<keyword evidence="4 7" id="KW-0812">Transmembrane</keyword>
<dbReference type="PRINTS" id="PR00783">
    <property type="entry name" value="MINTRINSICP"/>
</dbReference>
<dbReference type="EMBL" id="JAXOVC010000003">
    <property type="protein sequence ID" value="KAK4503871.1"/>
    <property type="molecule type" value="Genomic_DNA"/>
</dbReference>
<evidence type="ECO:0000313" key="10">
    <source>
        <dbReference type="EMBL" id="KAK4503871.1"/>
    </source>
</evidence>